<comment type="caution">
    <text evidence="1">The sequence shown here is derived from an EMBL/GenBank/DDBJ whole genome shotgun (WGS) entry which is preliminary data.</text>
</comment>
<evidence type="ECO:0000313" key="1">
    <source>
        <dbReference type="EMBL" id="KAJ2975950.1"/>
    </source>
</evidence>
<accession>A0ACC1N9G9</accession>
<evidence type="ECO:0000313" key="2">
    <source>
        <dbReference type="Proteomes" id="UP001143910"/>
    </source>
</evidence>
<keyword evidence="2" id="KW-1185">Reference proteome</keyword>
<dbReference type="Proteomes" id="UP001143910">
    <property type="component" value="Unassembled WGS sequence"/>
</dbReference>
<protein>
    <submittedName>
        <fullName evidence="1">Uncharacterized protein</fullName>
    </submittedName>
</protein>
<name>A0ACC1N9G9_9HYPO</name>
<reference evidence="1" key="1">
    <citation type="submission" date="2022-08" db="EMBL/GenBank/DDBJ databases">
        <title>Genome Sequence of Lecanicillium fungicola.</title>
        <authorList>
            <person name="Buettner E."/>
        </authorList>
    </citation>
    <scope>NUCLEOTIDE SEQUENCE</scope>
    <source>
        <strain evidence="1">Babe33</strain>
    </source>
</reference>
<proteinExistence type="predicted"/>
<gene>
    <name evidence="1" type="ORF">NQ176_g5228</name>
</gene>
<dbReference type="EMBL" id="JANJQO010000640">
    <property type="protein sequence ID" value="KAJ2975950.1"/>
    <property type="molecule type" value="Genomic_DNA"/>
</dbReference>
<organism evidence="1 2">
    <name type="scientific">Zarea fungicola</name>
    <dbReference type="NCBI Taxonomy" id="93591"/>
    <lineage>
        <taxon>Eukaryota</taxon>
        <taxon>Fungi</taxon>
        <taxon>Dikarya</taxon>
        <taxon>Ascomycota</taxon>
        <taxon>Pezizomycotina</taxon>
        <taxon>Sordariomycetes</taxon>
        <taxon>Hypocreomycetidae</taxon>
        <taxon>Hypocreales</taxon>
        <taxon>Cordycipitaceae</taxon>
        <taxon>Zarea</taxon>
    </lineage>
</organism>
<sequence>MSEIPPMRRALTGSCHCGSTRYVLFLQLPATSNESCPPREGEQKIQRCNCTTCHKLGHFHLKPANPFTDFMLLSPLDPFESLGDYRTSDQLLHFFFCKTCGVRCLIFYGSGETVDIDLGAAGVKGYEVGNTTRVWRAKDVPPGTYISVNGHTIDAGQDGFDMRELTEKKNVMYIDNYFEGEKKRPARWDGPHPDGSY</sequence>